<feature type="region of interest" description="Disordered" evidence="1">
    <location>
        <begin position="15"/>
        <end position="99"/>
    </location>
</feature>
<dbReference type="EMBL" id="KK105620">
    <property type="protein sequence ID" value="KIY92443.1"/>
    <property type="molecule type" value="Genomic_DNA"/>
</dbReference>
<feature type="compositionally biased region" description="Basic and acidic residues" evidence="1">
    <location>
        <begin position="46"/>
        <end position="58"/>
    </location>
</feature>
<proteinExistence type="predicted"/>
<dbReference type="Proteomes" id="UP000054498">
    <property type="component" value="Unassembled WGS sequence"/>
</dbReference>
<name>A0A0D2K8I0_9CHLO</name>
<dbReference type="AlphaFoldDB" id="A0A0D2K8I0"/>
<organism evidence="2 3">
    <name type="scientific">Monoraphidium neglectum</name>
    <dbReference type="NCBI Taxonomy" id="145388"/>
    <lineage>
        <taxon>Eukaryota</taxon>
        <taxon>Viridiplantae</taxon>
        <taxon>Chlorophyta</taxon>
        <taxon>core chlorophytes</taxon>
        <taxon>Chlorophyceae</taxon>
        <taxon>CS clade</taxon>
        <taxon>Sphaeropleales</taxon>
        <taxon>Selenastraceae</taxon>
        <taxon>Monoraphidium</taxon>
    </lineage>
</organism>
<sequence>VCIWAGLFARLRMRPRRGPPQMEGGKGKAGVAAAGGGGSGDSCTEQPRRSGWDMERGDGAGVALRASGGQAWRRQPREGRRRRPGARGGGEARLPRRRL</sequence>
<evidence type="ECO:0000313" key="3">
    <source>
        <dbReference type="Proteomes" id="UP000054498"/>
    </source>
</evidence>
<gene>
    <name evidence="2" type="ORF">MNEG_15521</name>
</gene>
<dbReference type="KEGG" id="mng:MNEG_15521"/>
<reference evidence="2 3" key="1">
    <citation type="journal article" date="2013" name="BMC Genomics">
        <title>Reconstruction of the lipid metabolism for the microalga Monoraphidium neglectum from its genome sequence reveals characteristics suitable for biofuel production.</title>
        <authorList>
            <person name="Bogen C."/>
            <person name="Al-Dilaimi A."/>
            <person name="Albersmeier A."/>
            <person name="Wichmann J."/>
            <person name="Grundmann M."/>
            <person name="Rupp O."/>
            <person name="Lauersen K.J."/>
            <person name="Blifernez-Klassen O."/>
            <person name="Kalinowski J."/>
            <person name="Goesmann A."/>
            <person name="Mussgnug J.H."/>
            <person name="Kruse O."/>
        </authorList>
    </citation>
    <scope>NUCLEOTIDE SEQUENCE [LARGE SCALE GENOMIC DNA]</scope>
    <source>
        <strain evidence="2 3">SAG 48.87</strain>
    </source>
</reference>
<accession>A0A0D2K8I0</accession>
<keyword evidence="3" id="KW-1185">Reference proteome</keyword>
<dbReference type="GeneID" id="25733191"/>
<protein>
    <submittedName>
        <fullName evidence="2">Uncharacterized protein</fullName>
    </submittedName>
</protein>
<feature type="non-terminal residue" evidence="2">
    <location>
        <position position="99"/>
    </location>
</feature>
<evidence type="ECO:0000256" key="1">
    <source>
        <dbReference type="SAM" id="MobiDB-lite"/>
    </source>
</evidence>
<evidence type="ECO:0000313" key="2">
    <source>
        <dbReference type="EMBL" id="KIY92443.1"/>
    </source>
</evidence>
<feature type="non-terminal residue" evidence="2">
    <location>
        <position position="1"/>
    </location>
</feature>
<dbReference type="RefSeq" id="XP_013891463.1">
    <property type="nucleotide sequence ID" value="XM_014036009.1"/>
</dbReference>